<evidence type="ECO:0000256" key="1">
    <source>
        <dbReference type="ARBA" id="ARBA00007274"/>
    </source>
</evidence>
<dbReference type="Proteomes" id="UP000306441">
    <property type="component" value="Unassembled WGS sequence"/>
</dbReference>
<proteinExistence type="inferred from homology"/>
<accession>A0ABY2Q6A1</accession>
<dbReference type="SUPFAM" id="SSF51161">
    <property type="entry name" value="Trimeric LpxA-like enzymes"/>
    <property type="match status" value="1"/>
</dbReference>
<name>A0ABY2Q6A1_9HYPH</name>
<dbReference type="RefSeq" id="WP_136357810.1">
    <property type="nucleotide sequence ID" value="NZ_SSNY01000007.1"/>
</dbReference>
<protein>
    <submittedName>
        <fullName evidence="3">Acetyltransferase</fullName>
    </submittedName>
</protein>
<reference evidence="3 4" key="1">
    <citation type="submission" date="2019-04" db="EMBL/GenBank/DDBJ databases">
        <title>Mesorhizobium composti sp. nov., isolated from compost.</title>
        <authorList>
            <person name="Lin S.-Y."/>
            <person name="Hameed A."/>
            <person name="Hsieh Y.-T."/>
            <person name="Young C.-C."/>
        </authorList>
    </citation>
    <scope>NUCLEOTIDE SEQUENCE [LARGE SCALE GENOMIC DNA]</scope>
    <source>
        <strain evidence="3 4">CC-YTH430</strain>
    </source>
</reference>
<organism evidence="3 4">
    <name type="scientific">Ollibium composti</name>
    <dbReference type="NCBI Taxonomy" id="2675109"/>
    <lineage>
        <taxon>Bacteria</taxon>
        <taxon>Pseudomonadati</taxon>
        <taxon>Pseudomonadota</taxon>
        <taxon>Alphaproteobacteria</taxon>
        <taxon>Hyphomicrobiales</taxon>
        <taxon>Phyllobacteriaceae</taxon>
        <taxon>Ollibium</taxon>
    </lineage>
</organism>
<comment type="similarity">
    <text evidence="1">Belongs to the transferase hexapeptide repeat family.</text>
</comment>
<evidence type="ECO:0000313" key="4">
    <source>
        <dbReference type="Proteomes" id="UP000306441"/>
    </source>
</evidence>
<comment type="caution">
    <text evidence="3">The sequence shown here is derived from an EMBL/GenBank/DDBJ whole genome shotgun (WGS) entry which is preliminary data.</text>
</comment>
<keyword evidence="4" id="KW-1185">Reference proteome</keyword>
<dbReference type="InterPro" id="IPR020019">
    <property type="entry name" value="AcTrfase_PglD-like"/>
</dbReference>
<dbReference type="PANTHER" id="PTHR43300:SF7">
    <property type="entry name" value="UDP-N-ACETYLBACILLOSAMINE N-ACETYLTRANSFERASE"/>
    <property type="match status" value="1"/>
</dbReference>
<dbReference type="NCBIfam" id="TIGR03570">
    <property type="entry name" value="NeuD_NnaD"/>
    <property type="match status" value="1"/>
</dbReference>
<feature type="domain" description="PglD N-terminal" evidence="2">
    <location>
        <begin position="5"/>
        <end position="79"/>
    </location>
</feature>
<evidence type="ECO:0000259" key="2">
    <source>
        <dbReference type="Pfam" id="PF17836"/>
    </source>
</evidence>
<dbReference type="CDD" id="cd03360">
    <property type="entry name" value="LbH_AT_putative"/>
    <property type="match status" value="1"/>
</dbReference>
<dbReference type="Pfam" id="PF17836">
    <property type="entry name" value="PglD_N"/>
    <property type="match status" value="1"/>
</dbReference>
<dbReference type="InterPro" id="IPR011004">
    <property type="entry name" value="Trimer_LpxA-like_sf"/>
</dbReference>
<dbReference type="PANTHER" id="PTHR43300">
    <property type="entry name" value="ACETYLTRANSFERASE"/>
    <property type="match status" value="1"/>
</dbReference>
<dbReference type="InterPro" id="IPR041561">
    <property type="entry name" value="PglD_N"/>
</dbReference>
<evidence type="ECO:0000313" key="3">
    <source>
        <dbReference type="EMBL" id="THF56605.1"/>
    </source>
</evidence>
<dbReference type="Gene3D" id="3.40.50.20">
    <property type="match status" value="1"/>
</dbReference>
<dbReference type="EMBL" id="SSNY01000007">
    <property type="protein sequence ID" value="THF56605.1"/>
    <property type="molecule type" value="Genomic_DNA"/>
</dbReference>
<dbReference type="Gene3D" id="2.160.10.10">
    <property type="entry name" value="Hexapeptide repeat proteins"/>
    <property type="match status" value="1"/>
</dbReference>
<gene>
    <name evidence="3" type="ORF">E6C48_12880</name>
</gene>
<dbReference type="InterPro" id="IPR050179">
    <property type="entry name" value="Trans_hexapeptide_repeat"/>
</dbReference>
<sequence length="209" mass="21388">MKRSLLVLGCGGHGRVVADAAFECGYDEVAFLDDVGSAHQPRGLKVLGPFAATADFAPDWPAAIAAVGNGDLRLRLFHDIRQLGFETPSIVHPSAVVSRGALIGNGVFVAAGAIINTDARIGDAVIVNTGARIDHDCEIGVGSHIAPGATLSGSVVVGQRTWLGTGCSVRQGTRIGEKVMVGVGAAVVSDLADGLTYVGVPARVLKNAR</sequence>